<protein>
    <submittedName>
        <fullName evidence="3">Uncharacterized protein LOC113508549</fullName>
    </submittedName>
</protein>
<dbReference type="KEGG" id="tnl:113508549"/>
<dbReference type="OrthoDB" id="7264968at2759"/>
<sequence length="144" mass="16593">MLCPEAYLVPNETVPKEDEETCRKKSKKIPAEGTGSLELNSYKNPKTWKKSISNFFRNQLRPTKSNDGDRPSGSKEQFEDKEMSPEQKWQSLGKIFRRQSFEHWNKSPNQQGECSSPNKRFAVKKVLSSYFGKIQKTASVTNNK</sequence>
<proteinExistence type="predicted"/>
<feature type="compositionally biased region" description="Polar residues" evidence="1">
    <location>
        <begin position="37"/>
        <end position="63"/>
    </location>
</feature>
<dbReference type="GeneID" id="113508549"/>
<name>A0A7E5X2N7_TRINI</name>
<evidence type="ECO:0000256" key="1">
    <source>
        <dbReference type="SAM" id="MobiDB-lite"/>
    </source>
</evidence>
<dbReference type="AlphaFoldDB" id="A0A7E5X2N7"/>
<accession>A0A7E5X2N7</accession>
<dbReference type="RefSeq" id="XP_026747463.1">
    <property type="nucleotide sequence ID" value="XM_026891662.1"/>
</dbReference>
<evidence type="ECO:0000313" key="3">
    <source>
        <dbReference type="RefSeq" id="XP_026747463.1"/>
    </source>
</evidence>
<reference evidence="3" key="1">
    <citation type="submission" date="2025-08" db="UniProtKB">
        <authorList>
            <consortium name="RefSeq"/>
        </authorList>
    </citation>
    <scope>IDENTIFICATION</scope>
</reference>
<organism evidence="2 3">
    <name type="scientific">Trichoplusia ni</name>
    <name type="common">Cabbage looper</name>
    <dbReference type="NCBI Taxonomy" id="7111"/>
    <lineage>
        <taxon>Eukaryota</taxon>
        <taxon>Metazoa</taxon>
        <taxon>Ecdysozoa</taxon>
        <taxon>Arthropoda</taxon>
        <taxon>Hexapoda</taxon>
        <taxon>Insecta</taxon>
        <taxon>Pterygota</taxon>
        <taxon>Neoptera</taxon>
        <taxon>Endopterygota</taxon>
        <taxon>Lepidoptera</taxon>
        <taxon>Glossata</taxon>
        <taxon>Ditrysia</taxon>
        <taxon>Noctuoidea</taxon>
        <taxon>Noctuidae</taxon>
        <taxon>Plusiinae</taxon>
        <taxon>Trichoplusia</taxon>
    </lineage>
</organism>
<evidence type="ECO:0000313" key="2">
    <source>
        <dbReference type="Proteomes" id="UP000322000"/>
    </source>
</evidence>
<feature type="compositionally biased region" description="Basic and acidic residues" evidence="1">
    <location>
        <begin position="64"/>
        <end position="85"/>
    </location>
</feature>
<keyword evidence="2" id="KW-1185">Reference proteome</keyword>
<dbReference type="Proteomes" id="UP000322000">
    <property type="component" value="Chromosome 2"/>
</dbReference>
<feature type="region of interest" description="Disordered" evidence="1">
    <location>
        <begin position="1"/>
        <end position="90"/>
    </location>
</feature>
<dbReference type="InParanoid" id="A0A7E5X2N7"/>
<gene>
    <name evidence="3" type="primary">LOC113508549</name>
</gene>